<keyword evidence="4" id="KW-1185">Reference proteome</keyword>
<name>A0A452HFT9_9SAUR</name>
<sequence length="218" mass="24277">MSPNNDPEAFLVTFEWVAVVAGWAPDQWATLLAPYLTGTALTVYRGLSTDAALDYRQIKAAILDALDMSPETTRQRFRSLAYPPGAWPRMVAQALSEVCKRWLQPERRTPEELTEQIVLEQFVHILPPRGKAWVLRHWPATVAAAITLMEDFLAAEITVPVVIEGYPTVALIDSGCGQTLNRQNFGPQADARTTASPAQAASWLHLRRPPRHPWSPCP</sequence>
<reference evidence="3" key="2">
    <citation type="submission" date="2025-08" db="UniProtKB">
        <authorList>
            <consortium name="Ensembl"/>
        </authorList>
    </citation>
    <scope>IDENTIFICATION</scope>
</reference>
<dbReference type="InterPro" id="IPR038269">
    <property type="entry name" value="SCAN_sf"/>
</dbReference>
<evidence type="ECO:0000313" key="4">
    <source>
        <dbReference type="Proteomes" id="UP000291020"/>
    </source>
</evidence>
<organism evidence="3 4">
    <name type="scientific">Gopherus agassizii</name>
    <name type="common">Agassiz's desert tortoise</name>
    <dbReference type="NCBI Taxonomy" id="38772"/>
    <lineage>
        <taxon>Eukaryota</taxon>
        <taxon>Metazoa</taxon>
        <taxon>Chordata</taxon>
        <taxon>Craniata</taxon>
        <taxon>Vertebrata</taxon>
        <taxon>Euteleostomi</taxon>
        <taxon>Archelosauria</taxon>
        <taxon>Testudinata</taxon>
        <taxon>Testudines</taxon>
        <taxon>Cryptodira</taxon>
        <taxon>Durocryptodira</taxon>
        <taxon>Testudinoidea</taxon>
        <taxon>Testudinidae</taxon>
        <taxon>Gopherus</taxon>
    </lineage>
</organism>
<dbReference type="InterPro" id="IPR003309">
    <property type="entry name" value="SCAN_dom"/>
</dbReference>
<accession>A0A452HFT9</accession>
<proteinExistence type="predicted"/>
<dbReference type="Proteomes" id="UP000291020">
    <property type="component" value="Unassembled WGS sequence"/>
</dbReference>
<reference evidence="4" key="1">
    <citation type="journal article" date="2017" name="PLoS ONE">
        <title>The Agassiz's desert tortoise genome provides a resource for the conservation of a threatened species.</title>
        <authorList>
            <person name="Tollis M."/>
            <person name="DeNardo D.F."/>
            <person name="Cornelius J.A."/>
            <person name="Dolby G.A."/>
            <person name="Edwards T."/>
            <person name="Henen B.T."/>
            <person name="Karl A.E."/>
            <person name="Murphy R.W."/>
            <person name="Kusumi K."/>
        </authorList>
    </citation>
    <scope>NUCLEOTIDE SEQUENCE [LARGE SCALE GENOMIC DNA]</scope>
</reference>
<protein>
    <recommendedName>
        <fullName evidence="2">SCAN box domain-containing protein</fullName>
    </recommendedName>
</protein>
<dbReference type="Ensembl" id="ENSGAGT00000015689.1">
    <property type="protein sequence ID" value="ENSGAGP00000013697.1"/>
    <property type="gene ID" value="ENSGAGG00000010443.1"/>
</dbReference>
<evidence type="ECO:0000259" key="2">
    <source>
        <dbReference type="PROSITE" id="PS50804"/>
    </source>
</evidence>
<dbReference type="PANTHER" id="PTHR46888:SF1">
    <property type="entry name" value="RIBONUCLEASE H"/>
    <property type="match status" value="1"/>
</dbReference>
<evidence type="ECO:0000313" key="3">
    <source>
        <dbReference type="Ensembl" id="ENSGAGP00000013697.1"/>
    </source>
</evidence>
<evidence type="ECO:0000256" key="1">
    <source>
        <dbReference type="SAM" id="MobiDB-lite"/>
    </source>
</evidence>
<feature type="domain" description="SCAN box" evidence="2">
    <location>
        <begin position="74"/>
        <end position="152"/>
    </location>
</feature>
<feature type="compositionally biased region" description="Polar residues" evidence="1">
    <location>
        <begin position="183"/>
        <end position="199"/>
    </location>
</feature>
<dbReference type="STRING" id="38772.ENSGAGP00000013697"/>
<dbReference type="PANTHER" id="PTHR46888">
    <property type="entry name" value="ZINC KNUCKLE DOMAINCONTAINING PROTEIN-RELATED"/>
    <property type="match status" value="1"/>
</dbReference>
<feature type="region of interest" description="Disordered" evidence="1">
    <location>
        <begin position="183"/>
        <end position="202"/>
    </location>
</feature>
<dbReference type="AlphaFoldDB" id="A0A452HFT9"/>
<dbReference type="PROSITE" id="PS50804">
    <property type="entry name" value="SCAN_BOX"/>
    <property type="match status" value="1"/>
</dbReference>
<dbReference type="Pfam" id="PF02023">
    <property type="entry name" value="SCAN"/>
    <property type="match status" value="1"/>
</dbReference>
<dbReference type="SUPFAM" id="SSF47353">
    <property type="entry name" value="Retrovirus capsid dimerization domain-like"/>
    <property type="match status" value="1"/>
</dbReference>
<dbReference type="Gene3D" id="1.10.4020.10">
    <property type="entry name" value="DNA breaking-rejoining enzymes"/>
    <property type="match status" value="1"/>
</dbReference>
<dbReference type="CDD" id="cd07936">
    <property type="entry name" value="SCAN"/>
    <property type="match status" value="1"/>
</dbReference>
<reference evidence="3" key="3">
    <citation type="submission" date="2025-09" db="UniProtKB">
        <authorList>
            <consortium name="Ensembl"/>
        </authorList>
    </citation>
    <scope>IDENTIFICATION</scope>
</reference>
<dbReference type="SMART" id="SM00431">
    <property type="entry name" value="SCAN"/>
    <property type="match status" value="1"/>
</dbReference>